<dbReference type="AlphaFoldDB" id="A0AAD9PXJ3"/>
<keyword evidence="2" id="KW-1185">Reference proteome</keyword>
<proteinExistence type="predicted"/>
<dbReference type="EMBL" id="JARQWQ010000104">
    <property type="protein sequence ID" value="KAK2550913.1"/>
    <property type="molecule type" value="Genomic_DNA"/>
</dbReference>
<reference evidence="1" key="1">
    <citation type="journal article" date="2023" name="G3 (Bethesda)">
        <title>Whole genome assembly and annotation of the endangered Caribbean coral Acropora cervicornis.</title>
        <authorList>
            <person name="Selwyn J.D."/>
            <person name="Vollmer S.V."/>
        </authorList>
    </citation>
    <scope>NUCLEOTIDE SEQUENCE</scope>
    <source>
        <strain evidence="1">K2</strain>
    </source>
</reference>
<evidence type="ECO:0000313" key="1">
    <source>
        <dbReference type="EMBL" id="KAK2550913.1"/>
    </source>
</evidence>
<protein>
    <submittedName>
        <fullName evidence="1">Uncharacterized protein</fullName>
    </submittedName>
</protein>
<sequence>MAATTSKEMEKSTLSKRDWALKDTPYAVLNETCLELDDASQFFNHPQMLVEQLATGKDTIEWIGESKNLTEIFTSCYGDVKVGRFIDALHEMELPHLAKRLEDWVSKP</sequence>
<reference evidence="1" key="2">
    <citation type="journal article" date="2023" name="Science">
        <title>Genomic signatures of disease resistance in endangered staghorn corals.</title>
        <authorList>
            <person name="Vollmer S.V."/>
            <person name="Selwyn J.D."/>
            <person name="Despard B.A."/>
            <person name="Roesel C.L."/>
        </authorList>
    </citation>
    <scope>NUCLEOTIDE SEQUENCE</scope>
    <source>
        <strain evidence="1">K2</strain>
    </source>
</reference>
<evidence type="ECO:0000313" key="2">
    <source>
        <dbReference type="Proteomes" id="UP001249851"/>
    </source>
</evidence>
<gene>
    <name evidence="1" type="ORF">P5673_028285</name>
</gene>
<accession>A0AAD9PXJ3</accession>
<organism evidence="1 2">
    <name type="scientific">Acropora cervicornis</name>
    <name type="common">Staghorn coral</name>
    <dbReference type="NCBI Taxonomy" id="6130"/>
    <lineage>
        <taxon>Eukaryota</taxon>
        <taxon>Metazoa</taxon>
        <taxon>Cnidaria</taxon>
        <taxon>Anthozoa</taxon>
        <taxon>Hexacorallia</taxon>
        <taxon>Scleractinia</taxon>
        <taxon>Astrocoeniina</taxon>
        <taxon>Acroporidae</taxon>
        <taxon>Acropora</taxon>
    </lineage>
</organism>
<comment type="caution">
    <text evidence="1">The sequence shown here is derived from an EMBL/GenBank/DDBJ whole genome shotgun (WGS) entry which is preliminary data.</text>
</comment>
<dbReference type="Proteomes" id="UP001249851">
    <property type="component" value="Unassembled WGS sequence"/>
</dbReference>
<name>A0AAD9PXJ3_ACRCE</name>